<evidence type="ECO:0000256" key="2">
    <source>
        <dbReference type="ARBA" id="ARBA00020112"/>
    </source>
</evidence>
<evidence type="ECO:0000256" key="5">
    <source>
        <dbReference type="ARBA" id="ARBA00025265"/>
    </source>
</evidence>
<sequence>MGIFSYFRSKKPTAQVAKNRLQIIVAHERAQNSGYDFLPQLRQEILLVVQKYVHVELENINVDVNRDGDCEVLEFNVTLPDNKS</sequence>
<protein>
    <recommendedName>
        <fullName evidence="2 6">Cell division topological specificity factor</fullName>
    </recommendedName>
</protein>
<dbReference type="AlphaFoldDB" id="A0A1G6CD43"/>
<dbReference type="Gene3D" id="3.30.1070.10">
    <property type="entry name" value="Cell division topological specificity factor MinE"/>
    <property type="match status" value="1"/>
</dbReference>
<dbReference type="FunFam" id="3.30.1070.10:FF:000001">
    <property type="entry name" value="Cell division topological specificity factor"/>
    <property type="match status" value="1"/>
</dbReference>
<dbReference type="HAMAP" id="MF_00262">
    <property type="entry name" value="MinE"/>
    <property type="match status" value="1"/>
</dbReference>
<dbReference type="GO" id="GO:0042802">
    <property type="term" value="F:identical protein binding"/>
    <property type="evidence" value="ECO:0007669"/>
    <property type="project" value="UniProtKB-ARBA"/>
</dbReference>
<accession>A0A1G6CD43</accession>
<dbReference type="InterPro" id="IPR005527">
    <property type="entry name" value="MinE"/>
</dbReference>
<evidence type="ECO:0000313" key="7">
    <source>
        <dbReference type="EMBL" id="SDB30788.1"/>
    </source>
</evidence>
<dbReference type="InterPro" id="IPR036707">
    <property type="entry name" value="MinE_sf"/>
</dbReference>
<comment type="similarity">
    <text evidence="1 6">Belongs to the MinE family.</text>
</comment>
<dbReference type="STRING" id="617002.SAMN05660653_01495"/>
<keyword evidence="4 6" id="KW-0131">Cell cycle</keyword>
<keyword evidence="8" id="KW-1185">Reference proteome</keyword>
<dbReference type="GO" id="GO:0032955">
    <property type="term" value="P:regulation of division septum assembly"/>
    <property type="evidence" value="ECO:0007669"/>
    <property type="project" value="InterPro"/>
</dbReference>
<dbReference type="SUPFAM" id="SSF55229">
    <property type="entry name" value="Cell division protein MinE topological specificity domain"/>
    <property type="match status" value="1"/>
</dbReference>
<evidence type="ECO:0000256" key="1">
    <source>
        <dbReference type="ARBA" id="ARBA00008168"/>
    </source>
</evidence>
<dbReference type="EMBL" id="FMXO01000007">
    <property type="protein sequence ID" value="SDB30788.1"/>
    <property type="molecule type" value="Genomic_DNA"/>
</dbReference>
<dbReference type="GO" id="GO:0051301">
    <property type="term" value="P:cell division"/>
    <property type="evidence" value="ECO:0007669"/>
    <property type="project" value="UniProtKB-KW"/>
</dbReference>
<evidence type="ECO:0000256" key="4">
    <source>
        <dbReference type="ARBA" id="ARBA00023306"/>
    </source>
</evidence>
<evidence type="ECO:0000256" key="3">
    <source>
        <dbReference type="ARBA" id="ARBA00022618"/>
    </source>
</evidence>
<reference evidence="7 8" key="1">
    <citation type="submission" date="2016-10" db="EMBL/GenBank/DDBJ databases">
        <authorList>
            <person name="de Groot N.N."/>
        </authorList>
    </citation>
    <scope>NUCLEOTIDE SEQUENCE [LARGE SCALE GENOMIC DNA]</scope>
    <source>
        <strain evidence="7 8">ASO4-2</strain>
    </source>
</reference>
<dbReference type="RefSeq" id="WP_092119456.1">
    <property type="nucleotide sequence ID" value="NZ_FMXO01000007.1"/>
</dbReference>
<name>A0A1G6CD43_9BACT</name>
<dbReference type="NCBIfam" id="TIGR01215">
    <property type="entry name" value="minE"/>
    <property type="match status" value="1"/>
</dbReference>
<dbReference type="OrthoDB" id="9802655at2"/>
<proteinExistence type="inferred from homology"/>
<dbReference type="NCBIfam" id="NF001422">
    <property type="entry name" value="PRK00296.1"/>
    <property type="match status" value="1"/>
</dbReference>
<evidence type="ECO:0000256" key="6">
    <source>
        <dbReference type="HAMAP-Rule" id="MF_00262"/>
    </source>
</evidence>
<evidence type="ECO:0000313" key="8">
    <source>
        <dbReference type="Proteomes" id="UP000198771"/>
    </source>
</evidence>
<gene>
    <name evidence="6" type="primary">minE</name>
    <name evidence="7" type="ORF">SAMN05660653_01495</name>
</gene>
<keyword evidence="3 6" id="KW-0132">Cell division</keyword>
<comment type="function">
    <text evidence="5 6">Prevents the cell division inhibition by proteins MinC and MinD at internal division sites while permitting inhibition at polar sites. This ensures cell division at the proper site by restricting the formation of a division septum at the midpoint of the long axis of the cell.</text>
</comment>
<dbReference type="Pfam" id="PF03776">
    <property type="entry name" value="MinE"/>
    <property type="match status" value="1"/>
</dbReference>
<organism evidence="7 8">
    <name type="scientific">Desulfonatronum thiosulfatophilum</name>
    <dbReference type="NCBI Taxonomy" id="617002"/>
    <lineage>
        <taxon>Bacteria</taxon>
        <taxon>Pseudomonadati</taxon>
        <taxon>Thermodesulfobacteriota</taxon>
        <taxon>Desulfovibrionia</taxon>
        <taxon>Desulfovibrionales</taxon>
        <taxon>Desulfonatronaceae</taxon>
        <taxon>Desulfonatronum</taxon>
    </lineage>
</organism>
<dbReference type="Proteomes" id="UP000198771">
    <property type="component" value="Unassembled WGS sequence"/>
</dbReference>